<dbReference type="InterPro" id="IPR002591">
    <property type="entry name" value="Phosphodiest/P_Trfase"/>
</dbReference>
<dbReference type="Proteomes" id="UP001470230">
    <property type="component" value="Unassembled WGS sequence"/>
</dbReference>
<keyword evidence="1" id="KW-0812">Transmembrane</keyword>
<dbReference type="EMBL" id="JAPFFF010000012">
    <property type="protein sequence ID" value="KAK8875908.1"/>
    <property type="molecule type" value="Genomic_DNA"/>
</dbReference>
<evidence type="ECO:0008006" key="4">
    <source>
        <dbReference type="Google" id="ProtNLM"/>
    </source>
</evidence>
<evidence type="ECO:0000313" key="2">
    <source>
        <dbReference type="EMBL" id="KAK8875908.1"/>
    </source>
</evidence>
<organism evidence="2 3">
    <name type="scientific">Tritrichomonas musculus</name>
    <dbReference type="NCBI Taxonomy" id="1915356"/>
    <lineage>
        <taxon>Eukaryota</taxon>
        <taxon>Metamonada</taxon>
        <taxon>Parabasalia</taxon>
        <taxon>Tritrichomonadida</taxon>
        <taxon>Tritrichomonadidae</taxon>
        <taxon>Tritrichomonas</taxon>
    </lineage>
</organism>
<comment type="caution">
    <text evidence="2">The sequence shown here is derived from an EMBL/GenBank/DDBJ whole genome shotgun (WGS) entry which is preliminary data.</text>
</comment>
<name>A0ABR2JD94_9EUKA</name>
<sequence>MFICYGLIYFGKIIGLIIHLSNIYENDKKNIIFIFRDFFCQRLLDHNNEYFDEENYVNYRKKTNKCLNDGNNFKCIFGRNIHLRKIYHLLLHPTRVNLAIFASITIATIIISSIFISRSYYYNNNSYFYSPSQTSELPINRSFHRRAFIIGIDGVGYLPETVKVPGIYRVINNGIYTFHGATVLPSLSAESWTSLLHGVSPSKHQIFTEKKAESSFPINSKYPSIFKVLHDQNKNAIMAAFCNWFFIPKYIIEDEIGVQKYHLETEKLIVQHFEKFMQTNDPTLVFFQLDDTDVIGHHFGFFSERQANQLKKTDKTVGKIIDIIEKYDPKNESLILIQTDHGGGGTHPNMHGSDDYKDFTIFWTARGKGICKYTSINTPISICDTAKFVASYLNLKIPDIWDGKNFFSEYQC</sequence>
<evidence type="ECO:0000256" key="1">
    <source>
        <dbReference type="SAM" id="Phobius"/>
    </source>
</evidence>
<evidence type="ECO:0000313" key="3">
    <source>
        <dbReference type="Proteomes" id="UP001470230"/>
    </source>
</evidence>
<dbReference type="Gene3D" id="3.40.720.10">
    <property type="entry name" value="Alkaline Phosphatase, subunit A"/>
    <property type="match status" value="2"/>
</dbReference>
<dbReference type="PANTHER" id="PTHR10151">
    <property type="entry name" value="ECTONUCLEOTIDE PYROPHOSPHATASE/PHOSPHODIESTERASE"/>
    <property type="match status" value="1"/>
</dbReference>
<dbReference type="CDD" id="cd00016">
    <property type="entry name" value="ALP_like"/>
    <property type="match status" value="1"/>
</dbReference>
<accession>A0ABR2JD94</accession>
<keyword evidence="3" id="KW-1185">Reference proteome</keyword>
<keyword evidence="1" id="KW-0472">Membrane</keyword>
<proteinExistence type="predicted"/>
<protein>
    <recommendedName>
        <fullName evidence="4">Nucleotide pyrophosphatase</fullName>
    </recommendedName>
</protein>
<feature type="transmembrane region" description="Helical" evidence="1">
    <location>
        <begin position="6"/>
        <end position="24"/>
    </location>
</feature>
<feature type="transmembrane region" description="Helical" evidence="1">
    <location>
        <begin position="96"/>
        <end position="116"/>
    </location>
</feature>
<dbReference type="InterPro" id="IPR017850">
    <property type="entry name" value="Alkaline_phosphatase_core_sf"/>
</dbReference>
<dbReference type="Pfam" id="PF01663">
    <property type="entry name" value="Phosphodiest"/>
    <property type="match status" value="1"/>
</dbReference>
<dbReference type="PANTHER" id="PTHR10151:SF120">
    <property type="entry name" value="BIS(5'-ADENOSYL)-TRIPHOSPHATASE"/>
    <property type="match status" value="1"/>
</dbReference>
<gene>
    <name evidence="2" type="ORF">M9Y10_006085</name>
</gene>
<keyword evidence="1" id="KW-1133">Transmembrane helix</keyword>
<dbReference type="SUPFAM" id="SSF53649">
    <property type="entry name" value="Alkaline phosphatase-like"/>
    <property type="match status" value="1"/>
</dbReference>
<reference evidence="2 3" key="1">
    <citation type="submission" date="2024-04" db="EMBL/GenBank/DDBJ databases">
        <title>Tritrichomonas musculus Genome.</title>
        <authorList>
            <person name="Alves-Ferreira E."/>
            <person name="Grigg M."/>
            <person name="Lorenzi H."/>
            <person name="Galac M."/>
        </authorList>
    </citation>
    <scope>NUCLEOTIDE SEQUENCE [LARGE SCALE GENOMIC DNA]</scope>
    <source>
        <strain evidence="2 3">EAF2021</strain>
    </source>
</reference>